<keyword evidence="9" id="KW-1185">Reference proteome</keyword>
<evidence type="ECO:0000256" key="5">
    <source>
        <dbReference type="ARBA" id="ARBA00023125"/>
    </source>
</evidence>
<dbReference type="PANTHER" id="PTHR28680:SF1">
    <property type="entry name" value="CENTROMERE PROTEIN X"/>
    <property type="match status" value="1"/>
</dbReference>
<evidence type="ECO:0000256" key="3">
    <source>
        <dbReference type="ARBA" id="ARBA00016388"/>
    </source>
</evidence>
<dbReference type="InterPro" id="IPR018552">
    <property type="entry name" value="CENP-X"/>
</dbReference>
<comment type="similarity">
    <text evidence="2">Belongs to the CENP-X/MHF2 family.</text>
</comment>
<evidence type="ECO:0000256" key="7">
    <source>
        <dbReference type="ARBA" id="ARBA00023242"/>
    </source>
</evidence>
<gene>
    <name evidence="10" type="primary">LOC101853309</name>
</gene>
<keyword evidence="6" id="KW-0234">DNA repair</keyword>
<evidence type="ECO:0000313" key="9">
    <source>
        <dbReference type="Proteomes" id="UP000694888"/>
    </source>
</evidence>
<evidence type="ECO:0000256" key="1">
    <source>
        <dbReference type="ARBA" id="ARBA00004123"/>
    </source>
</evidence>
<dbReference type="Gene3D" id="6.10.130.30">
    <property type="match status" value="1"/>
</dbReference>
<keyword evidence="4" id="KW-0227">DNA damage</keyword>
<dbReference type="CDD" id="cd22921">
    <property type="entry name" value="HFD_CENP-X"/>
    <property type="match status" value="1"/>
</dbReference>
<keyword evidence="7" id="KW-0539">Nucleus</keyword>
<dbReference type="Pfam" id="PF09415">
    <property type="entry name" value="CENP-X"/>
    <property type="match status" value="1"/>
</dbReference>
<evidence type="ECO:0000256" key="6">
    <source>
        <dbReference type="ARBA" id="ARBA00023204"/>
    </source>
</evidence>
<comment type="subcellular location">
    <subcellularLocation>
        <location evidence="1">Nucleus</location>
    </subcellularLocation>
</comment>
<comment type="subunit">
    <text evidence="8">Heterodimer with CENPX, sometimes called MHF; this interaction stabilizes both partners. MHF heterodimers can assemble to form tetrameric structures. MHF also coassemble with CENPT-CENPW heterodimers at centromeres to form the tetrameric CENP-T-W-S-X complex. Forms a discrete complex with FANCM and CENPX, called FANCM-MHF; this interaction, probably mediated by direct binding between CENPS and FANCM, leads to synergistic activation of double-stranded DNA binding and strongly stimulates FANCM-mediated DNA remodeling. Recruited by FANCM to the Fanconi anemia (FA) core complex, which consists of CENPS, CENPX, FANCA, FANCB, FANCC, FANCE, FANCF, FANCG, FANCL, FANCM, FAAP24 and FAAP100. The FA core complex associates with Bloom syndrome (BLM) complex, which consists of at least BLM, DNA topoisomerase 3-alpha (TOP3A), RMI1/BLAP75, RPA1/RPA70 and RPA2/RPA32. The super complex between FA and BLM is called BRAFT.</text>
</comment>
<accession>A0ABM0JLN0</accession>
<name>A0ABM0JLN0_APLCA</name>
<proteinExistence type="inferred from homology"/>
<evidence type="ECO:0000256" key="2">
    <source>
        <dbReference type="ARBA" id="ARBA00009359"/>
    </source>
</evidence>
<keyword evidence="5" id="KW-0238">DNA-binding</keyword>
<evidence type="ECO:0000313" key="10">
    <source>
        <dbReference type="RefSeq" id="XP_005096596.2"/>
    </source>
</evidence>
<dbReference type="PANTHER" id="PTHR28680">
    <property type="entry name" value="CENTROMERE PROTEIN X"/>
    <property type="match status" value="1"/>
</dbReference>
<dbReference type="GeneID" id="101853309"/>
<dbReference type="RefSeq" id="XP_005096596.2">
    <property type="nucleotide sequence ID" value="XM_005096539.3"/>
</dbReference>
<evidence type="ECO:0000256" key="8">
    <source>
        <dbReference type="ARBA" id="ARBA00047146"/>
    </source>
</evidence>
<sequence length="79" mass="8968">MSQQSASFKPKTVSSVLKLHLKNEKVTVKKRPLCLVTELMRIFSKEALTRAADQAKNEGDSQVTLEHFEKILPQLLLDM</sequence>
<reference evidence="10" key="1">
    <citation type="submission" date="2025-08" db="UniProtKB">
        <authorList>
            <consortium name="RefSeq"/>
        </authorList>
    </citation>
    <scope>IDENTIFICATION</scope>
</reference>
<evidence type="ECO:0000256" key="4">
    <source>
        <dbReference type="ARBA" id="ARBA00022763"/>
    </source>
</evidence>
<protein>
    <recommendedName>
        <fullName evidence="3">Centromere protein X</fullName>
    </recommendedName>
</protein>
<organism evidence="9 10">
    <name type="scientific">Aplysia californica</name>
    <name type="common">California sea hare</name>
    <dbReference type="NCBI Taxonomy" id="6500"/>
    <lineage>
        <taxon>Eukaryota</taxon>
        <taxon>Metazoa</taxon>
        <taxon>Spiralia</taxon>
        <taxon>Lophotrochozoa</taxon>
        <taxon>Mollusca</taxon>
        <taxon>Gastropoda</taxon>
        <taxon>Heterobranchia</taxon>
        <taxon>Euthyneura</taxon>
        <taxon>Tectipleura</taxon>
        <taxon>Aplysiida</taxon>
        <taxon>Aplysioidea</taxon>
        <taxon>Aplysiidae</taxon>
        <taxon>Aplysia</taxon>
    </lineage>
</organism>
<dbReference type="Proteomes" id="UP000694888">
    <property type="component" value="Unplaced"/>
</dbReference>